<proteinExistence type="predicted"/>
<protein>
    <submittedName>
        <fullName evidence="1">Uncharacterized protein</fullName>
    </submittedName>
</protein>
<organism evidence="1 2">
    <name type="scientific">Bacillus phage Karezi</name>
    <dbReference type="NCBI Taxonomy" id="2591398"/>
    <lineage>
        <taxon>Viruses</taxon>
        <taxon>Duplodnaviria</taxon>
        <taxon>Heunggongvirae</taxon>
        <taxon>Uroviricota</taxon>
        <taxon>Caudoviricetes</taxon>
        <taxon>Salasmaviridae</taxon>
        <taxon>Tatarstanvirinae</taxon>
        <taxon>Karezivirus</taxon>
        <taxon>Karezivirus karezi</taxon>
    </lineage>
</organism>
<accession>A0A514AAS8</accession>
<dbReference type="Proteomes" id="UP000317352">
    <property type="component" value="Genome"/>
</dbReference>
<evidence type="ECO:0000313" key="2">
    <source>
        <dbReference type="Proteomes" id="UP000317352"/>
    </source>
</evidence>
<name>A0A514AAS8_9CAUD</name>
<evidence type="ECO:0000313" key="1">
    <source>
        <dbReference type="EMBL" id="QDH50355.1"/>
    </source>
</evidence>
<reference evidence="1 2" key="1">
    <citation type="submission" date="2019-06" db="EMBL/GenBank/DDBJ databases">
        <authorList>
            <person name="Sanders K."/>
            <person name="Barth R."/>
            <person name="Bowles K."/>
            <person name="Glasgow G."/>
            <person name="Gloe M."/>
            <person name="Lewis H."/>
            <person name="McGough T."/>
            <person name="Nutbrown S."/>
            <person name="Romulus S."/>
            <person name="Sergiano J."/>
            <person name="Shin D."/>
            <person name="Suresh M."/>
            <person name="Johnson A."/>
            <person name="Temple L."/>
        </authorList>
    </citation>
    <scope>NUCLEOTIDE SEQUENCE [LARGE SCALE GENOMIC DNA]</scope>
</reference>
<dbReference type="EMBL" id="MN082625">
    <property type="protein sequence ID" value="QDH50355.1"/>
    <property type="molecule type" value="Genomic_DNA"/>
</dbReference>
<sequence length="31" mass="3539">MDTLAMFIIVSSISGMCYVVKDIFKILKEEN</sequence>
<gene>
    <name evidence="1" type="ORF">KAREZI_2</name>
</gene>
<keyword evidence="2" id="KW-1185">Reference proteome</keyword>